<dbReference type="PANTHER" id="PTHR43649">
    <property type="entry name" value="ARABINOSE-BINDING PROTEIN-RELATED"/>
    <property type="match status" value="1"/>
</dbReference>
<organism evidence="2 3">
    <name type="scientific">Schaalia naturae</name>
    <dbReference type="NCBI Taxonomy" id="635203"/>
    <lineage>
        <taxon>Bacteria</taxon>
        <taxon>Bacillati</taxon>
        <taxon>Actinomycetota</taxon>
        <taxon>Actinomycetes</taxon>
        <taxon>Actinomycetales</taxon>
        <taxon>Actinomycetaceae</taxon>
        <taxon>Schaalia</taxon>
    </lineage>
</organism>
<dbReference type="CDD" id="cd13585">
    <property type="entry name" value="PBP2_TMBP_like"/>
    <property type="match status" value="1"/>
</dbReference>
<dbReference type="RefSeq" id="WP_380971576.1">
    <property type="nucleotide sequence ID" value="NZ_JBHTEF010000001.1"/>
</dbReference>
<evidence type="ECO:0000313" key="2">
    <source>
        <dbReference type="EMBL" id="MFC7579966.1"/>
    </source>
</evidence>
<protein>
    <submittedName>
        <fullName evidence="2">ABC transporter substrate-binding protein</fullName>
    </submittedName>
</protein>
<feature type="chain" id="PRO_5046753995" evidence="1">
    <location>
        <begin position="26"/>
        <end position="445"/>
    </location>
</feature>
<evidence type="ECO:0000313" key="3">
    <source>
        <dbReference type="Proteomes" id="UP001596527"/>
    </source>
</evidence>
<dbReference type="Gene3D" id="3.40.190.10">
    <property type="entry name" value="Periplasmic binding protein-like II"/>
    <property type="match status" value="2"/>
</dbReference>
<proteinExistence type="predicted"/>
<reference evidence="3" key="1">
    <citation type="journal article" date="2019" name="Int. J. Syst. Evol. Microbiol.">
        <title>The Global Catalogue of Microorganisms (GCM) 10K type strain sequencing project: providing services to taxonomists for standard genome sequencing and annotation.</title>
        <authorList>
            <consortium name="The Broad Institute Genomics Platform"/>
            <consortium name="The Broad Institute Genome Sequencing Center for Infectious Disease"/>
            <person name="Wu L."/>
            <person name="Ma J."/>
        </authorList>
    </citation>
    <scope>NUCLEOTIDE SEQUENCE [LARGE SCALE GENOMIC DNA]</scope>
    <source>
        <strain evidence="3">CCUG 56698</strain>
    </source>
</reference>
<keyword evidence="1" id="KW-0732">Signal</keyword>
<evidence type="ECO:0000256" key="1">
    <source>
        <dbReference type="SAM" id="SignalP"/>
    </source>
</evidence>
<accession>A0ABW2SJE5</accession>
<dbReference type="Proteomes" id="UP001596527">
    <property type="component" value="Unassembled WGS sequence"/>
</dbReference>
<dbReference type="Pfam" id="PF01547">
    <property type="entry name" value="SBP_bac_1"/>
    <property type="match status" value="1"/>
</dbReference>
<name>A0ABW2SJE5_9ACTO</name>
<dbReference type="InterPro" id="IPR050490">
    <property type="entry name" value="Bact_solute-bd_prot1"/>
</dbReference>
<comment type="caution">
    <text evidence="2">The sequence shown here is derived from an EMBL/GenBank/DDBJ whole genome shotgun (WGS) entry which is preliminary data.</text>
</comment>
<dbReference type="InterPro" id="IPR006059">
    <property type="entry name" value="SBP"/>
</dbReference>
<dbReference type="SUPFAM" id="SSF53850">
    <property type="entry name" value="Periplasmic binding protein-like II"/>
    <property type="match status" value="1"/>
</dbReference>
<feature type="signal peptide" evidence="1">
    <location>
        <begin position="1"/>
        <end position="25"/>
    </location>
</feature>
<dbReference type="PANTHER" id="PTHR43649:SF12">
    <property type="entry name" value="DIACETYLCHITOBIOSE BINDING PROTEIN DASA"/>
    <property type="match status" value="1"/>
</dbReference>
<gene>
    <name evidence="2" type="ORF">ACFQWG_01830</name>
</gene>
<dbReference type="EMBL" id="JBHTEF010000001">
    <property type="protein sequence ID" value="MFC7579966.1"/>
    <property type="molecule type" value="Genomic_DNA"/>
</dbReference>
<keyword evidence="3" id="KW-1185">Reference proteome</keyword>
<sequence length="445" mass="46938">MNSIPRRRTTRAGCALASCAVVALAVTGCGSGSDDASSSGGSSGSGDTITVLMEEISYTDNIKSLLSDFEQQTGITVNLETVPYADQSSRILQEFAQGSSTYDVVFNDNTYGPGYFSSGYVEDLSSYASSDTQFGTLDDFYEPYLTPMTEGDAVFGLPVYGESTWLMYRTDLFEEYGIDGAPTTTDELMADAKTISEKSGGEVAGISMRGMAGIHAVYPWAGILRSFGGSFYDADGNLAIDSDAAVEATQYWADLLTDYGPAGVGNFDWEQNRIAFTQGKVAMTIDATANGPYNEDSSSSTVAGKVGYAPIPYAEGVTPGDNTDNSLNVHALYMNAKSAHKNAAWKFMSWATSQAVQENAVDTVEAVGVTNADVLTGDAYKEKYGAFQDAVMSQLTTGNVDYLPTGDDANTIIENVGQALSEVLSGQSSAQDALSTAAQNISANG</sequence>
<dbReference type="PROSITE" id="PS51257">
    <property type="entry name" value="PROKAR_LIPOPROTEIN"/>
    <property type="match status" value="1"/>
</dbReference>